<gene>
    <name evidence="12" type="ORF">HA46_03380</name>
</gene>
<evidence type="ECO:0000256" key="5">
    <source>
        <dbReference type="ARBA" id="ARBA00022475"/>
    </source>
</evidence>
<dbReference type="PANTHER" id="PTHR38786:SF1">
    <property type="entry name" value="FLAGELLAR FLIJ PROTEIN"/>
    <property type="match status" value="1"/>
</dbReference>
<keyword evidence="12" id="KW-0282">Flagellum</keyword>
<evidence type="ECO:0000313" key="13">
    <source>
        <dbReference type="Proteomes" id="UP000193785"/>
    </source>
</evidence>
<keyword evidence="5 11" id="KW-1003">Cell membrane</keyword>
<dbReference type="Gene3D" id="1.10.287.1700">
    <property type="match status" value="1"/>
</dbReference>
<dbReference type="EMBL" id="MLJJ01000004">
    <property type="protein sequence ID" value="ORN02602.1"/>
    <property type="molecule type" value="Genomic_DNA"/>
</dbReference>
<keyword evidence="6 11" id="KW-0145">Chemotaxis</keyword>
<evidence type="ECO:0000256" key="6">
    <source>
        <dbReference type="ARBA" id="ARBA00022500"/>
    </source>
</evidence>
<dbReference type="NCBIfam" id="TIGR02473">
    <property type="entry name" value="flagell_FliJ"/>
    <property type="match status" value="1"/>
</dbReference>
<evidence type="ECO:0000256" key="7">
    <source>
        <dbReference type="ARBA" id="ARBA00022795"/>
    </source>
</evidence>
<keyword evidence="12" id="KW-0969">Cilium</keyword>
<comment type="caution">
    <text evidence="12">The sequence shown here is derived from an EMBL/GenBank/DDBJ whole genome shotgun (WGS) entry which is preliminary data.</text>
</comment>
<dbReference type="RefSeq" id="WP_084882184.1">
    <property type="nucleotide sequence ID" value="NZ_DALZCT010000011.1"/>
</dbReference>
<keyword evidence="9 11" id="KW-0472">Membrane</keyword>
<dbReference type="Pfam" id="PF02050">
    <property type="entry name" value="FliJ"/>
    <property type="match status" value="1"/>
</dbReference>
<keyword evidence="8 11" id="KW-0653">Protein transport</keyword>
<protein>
    <recommendedName>
        <fullName evidence="3 11">Flagellar FliJ protein</fullName>
    </recommendedName>
</protein>
<keyword evidence="7 11" id="KW-1005">Bacterial flagellum biogenesis</keyword>
<evidence type="ECO:0000256" key="3">
    <source>
        <dbReference type="ARBA" id="ARBA00020392"/>
    </source>
</evidence>
<dbReference type="InterPro" id="IPR052570">
    <property type="entry name" value="FliJ"/>
</dbReference>
<evidence type="ECO:0000313" key="12">
    <source>
        <dbReference type="EMBL" id="ORN02602.1"/>
    </source>
</evidence>
<accession>A0ABX3UVU7</accession>
<dbReference type="PANTHER" id="PTHR38786">
    <property type="entry name" value="FLAGELLAR FLIJ PROTEIN"/>
    <property type="match status" value="1"/>
</dbReference>
<keyword evidence="13" id="KW-1185">Reference proteome</keyword>
<evidence type="ECO:0000256" key="8">
    <source>
        <dbReference type="ARBA" id="ARBA00022927"/>
    </source>
</evidence>
<dbReference type="PRINTS" id="PR01004">
    <property type="entry name" value="FLGFLIJ"/>
</dbReference>
<sequence>MANHSPMDVLRNLAEQTLDEATRSLGQSRQAHQDALRQHNELLGYEREYRQQLQNCAVTKSVPVQHLLNYSAFIRSLEEAAKQHQGHVRACEQAVSRSLATWRNDKKRFNAFTTLKERADAVTALKQTRQEQKMMDEFAQRASMKKEGL</sequence>
<evidence type="ECO:0000256" key="10">
    <source>
        <dbReference type="ARBA" id="ARBA00023225"/>
    </source>
</evidence>
<evidence type="ECO:0000256" key="11">
    <source>
        <dbReference type="PIRNR" id="PIRNR019404"/>
    </source>
</evidence>
<name>A0ABX3UVU7_9GAMM</name>
<dbReference type="Proteomes" id="UP000193785">
    <property type="component" value="Unassembled WGS sequence"/>
</dbReference>
<keyword evidence="4 11" id="KW-0813">Transport</keyword>
<organism evidence="12 13">
    <name type="scientific">Pantoea septica</name>
    <dbReference type="NCBI Taxonomy" id="472695"/>
    <lineage>
        <taxon>Bacteria</taxon>
        <taxon>Pseudomonadati</taxon>
        <taxon>Pseudomonadota</taxon>
        <taxon>Gammaproteobacteria</taxon>
        <taxon>Enterobacterales</taxon>
        <taxon>Erwiniaceae</taxon>
        <taxon>Pantoea</taxon>
    </lineage>
</organism>
<evidence type="ECO:0000256" key="9">
    <source>
        <dbReference type="ARBA" id="ARBA00023136"/>
    </source>
</evidence>
<dbReference type="PIRSF" id="PIRSF019404">
    <property type="entry name" value="FliJ"/>
    <property type="match status" value="1"/>
</dbReference>
<comment type="similarity">
    <text evidence="2 11">Belongs to the FliJ family.</text>
</comment>
<reference evidence="12 13" key="1">
    <citation type="journal article" date="2017" name="Antonie Van Leeuwenhoek">
        <title>Phylogenomic resolution of the bacterial genus Pantoea and its relationship with Erwinia and Tatumella.</title>
        <authorList>
            <person name="Palmer M."/>
            <person name="Steenkamp E.T."/>
            <person name="Coetzee M.P."/>
            <person name="Chan W.Y."/>
            <person name="van Zyl E."/>
            <person name="De Maayer P."/>
            <person name="Coutinho T.A."/>
            <person name="Blom J."/>
            <person name="Smits T.H."/>
            <person name="Duffy B."/>
            <person name="Venter S.N."/>
        </authorList>
    </citation>
    <scope>NUCLEOTIDE SEQUENCE [LARGE SCALE GENOMIC DNA]</scope>
    <source>
        <strain evidence="12 13">LMG 5345</strain>
    </source>
</reference>
<dbReference type="InterPro" id="IPR018006">
    <property type="entry name" value="Flag_FliJ_proteobac"/>
</dbReference>
<dbReference type="InterPro" id="IPR053716">
    <property type="entry name" value="Flag_assembly_chemotaxis_eff"/>
</dbReference>
<comment type="function">
    <text evidence="11">Flagellar protein that affects chemotactic events.</text>
</comment>
<evidence type="ECO:0000256" key="2">
    <source>
        <dbReference type="ARBA" id="ARBA00010004"/>
    </source>
</evidence>
<evidence type="ECO:0000256" key="1">
    <source>
        <dbReference type="ARBA" id="ARBA00004413"/>
    </source>
</evidence>
<evidence type="ECO:0000256" key="4">
    <source>
        <dbReference type="ARBA" id="ARBA00022448"/>
    </source>
</evidence>
<proteinExistence type="inferred from homology"/>
<comment type="subcellular location">
    <subcellularLocation>
        <location evidence="1">Cell membrane</location>
        <topology evidence="1">Peripheral membrane protein</topology>
        <orientation evidence="1">Cytoplasmic side</orientation>
    </subcellularLocation>
</comment>
<keyword evidence="12" id="KW-0966">Cell projection</keyword>
<dbReference type="InterPro" id="IPR012823">
    <property type="entry name" value="Flagell_FliJ"/>
</dbReference>
<keyword evidence="10 11" id="KW-1006">Bacterial flagellum protein export</keyword>